<evidence type="ECO:0000313" key="2">
    <source>
        <dbReference type="Proteomes" id="UP000179106"/>
    </source>
</evidence>
<dbReference type="AlphaFoldDB" id="A0A1G2GU06"/>
<reference evidence="1 2" key="1">
    <citation type="journal article" date="2016" name="Nat. Commun.">
        <title>Thousands of microbial genomes shed light on interconnected biogeochemical processes in an aquifer system.</title>
        <authorList>
            <person name="Anantharaman K."/>
            <person name="Brown C.T."/>
            <person name="Hug L.A."/>
            <person name="Sharon I."/>
            <person name="Castelle C.J."/>
            <person name="Probst A.J."/>
            <person name="Thomas B.C."/>
            <person name="Singh A."/>
            <person name="Wilkins M.J."/>
            <person name="Karaoz U."/>
            <person name="Brodie E.L."/>
            <person name="Williams K.H."/>
            <person name="Hubbard S.S."/>
            <person name="Banfield J.F."/>
        </authorList>
    </citation>
    <scope>NUCLEOTIDE SEQUENCE [LARGE SCALE GENOMIC DNA]</scope>
</reference>
<sequence length="61" mass="7086">MPPWPKAPGRPAFLLFARIVLTRLCLWFEKEGASHLLVFRKVKISVWSNQKTAELSSTVFW</sequence>
<name>A0A1G2GU06_9BACT</name>
<accession>A0A1G2GU06</accession>
<proteinExistence type="predicted"/>
<evidence type="ECO:0000313" key="1">
    <source>
        <dbReference type="EMBL" id="OGZ53676.1"/>
    </source>
</evidence>
<organism evidence="1 2">
    <name type="scientific">Candidatus Ryanbacteria bacterium RIFCSPLOWO2_01_FULL_48_26</name>
    <dbReference type="NCBI Taxonomy" id="1802126"/>
    <lineage>
        <taxon>Bacteria</taxon>
        <taxon>Candidatus Ryaniibacteriota</taxon>
    </lineage>
</organism>
<comment type="caution">
    <text evidence="1">The sequence shown here is derived from an EMBL/GenBank/DDBJ whole genome shotgun (WGS) entry which is preliminary data.</text>
</comment>
<gene>
    <name evidence="1" type="ORF">A3B25_01370</name>
</gene>
<dbReference type="EMBL" id="MHNW01000014">
    <property type="protein sequence ID" value="OGZ53676.1"/>
    <property type="molecule type" value="Genomic_DNA"/>
</dbReference>
<dbReference type="Proteomes" id="UP000179106">
    <property type="component" value="Unassembled WGS sequence"/>
</dbReference>
<protein>
    <submittedName>
        <fullName evidence="1">Uncharacterized protein</fullName>
    </submittedName>
</protein>